<feature type="signal peptide" evidence="1">
    <location>
        <begin position="1"/>
        <end position="25"/>
    </location>
</feature>
<organism evidence="2 3">
    <name type="scientific">Allomyces macrogynus (strain ATCC 38327)</name>
    <name type="common">Allomyces javanicus var. macrogynus</name>
    <dbReference type="NCBI Taxonomy" id="578462"/>
    <lineage>
        <taxon>Eukaryota</taxon>
        <taxon>Fungi</taxon>
        <taxon>Fungi incertae sedis</taxon>
        <taxon>Blastocladiomycota</taxon>
        <taxon>Blastocladiomycetes</taxon>
        <taxon>Blastocladiales</taxon>
        <taxon>Blastocladiaceae</taxon>
        <taxon>Allomyces</taxon>
    </lineage>
</organism>
<dbReference type="EMBL" id="GG745331">
    <property type="protein sequence ID" value="KNE57027.1"/>
    <property type="molecule type" value="Genomic_DNA"/>
</dbReference>
<protein>
    <submittedName>
        <fullName evidence="2">Uncharacterized protein</fullName>
    </submittedName>
</protein>
<dbReference type="Proteomes" id="UP000054350">
    <property type="component" value="Unassembled WGS sequence"/>
</dbReference>
<dbReference type="VEuPathDB" id="FungiDB:AMAG_17993"/>
<evidence type="ECO:0000313" key="3">
    <source>
        <dbReference type="Proteomes" id="UP000054350"/>
    </source>
</evidence>
<sequence length="66" mass="7092">MAKITNSMLIALLAMLVAAIATVHAAPPAWDPPVRQLSGALLYTKKNGVQIECWEPDCPPGTDPYM</sequence>
<evidence type="ECO:0000313" key="2">
    <source>
        <dbReference type="EMBL" id="KNE57027.1"/>
    </source>
</evidence>
<name>A0A0L0S3B6_ALLM3</name>
<reference evidence="3" key="2">
    <citation type="submission" date="2009-11" db="EMBL/GenBank/DDBJ databases">
        <title>The Genome Sequence of Allomyces macrogynus strain ATCC 38327.</title>
        <authorList>
            <consortium name="The Broad Institute Genome Sequencing Platform"/>
            <person name="Russ C."/>
            <person name="Cuomo C."/>
            <person name="Shea T."/>
            <person name="Young S.K."/>
            <person name="Zeng Q."/>
            <person name="Koehrsen M."/>
            <person name="Haas B."/>
            <person name="Borodovsky M."/>
            <person name="Guigo R."/>
            <person name="Alvarado L."/>
            <person name="Berlin A."/>
            <person name="Borenstein D."/>
            <person name="Chen Z."/>
            <person name="Engels R."/>
            <person name="Freedman E."/>
            <person name="Gellesch M."/>
            <person name="Goldberg J."/>
            <person name="Griggs A."/>
            <person name="Gujja S."/>
            <person name="Heiman D."/>
            <person name="Hepburn T."/>
            <person name="Howarth C."/>
            <person name="Jen D."/>
            <person name="Larson L."/>
            <person name="Lewis B."/>
            <person name="Mehta T."/>
            <person name="Park D."/>
            <person name="Pearson M."/>
            <person name="Roberts A."/>
            <person name="Saif S."/>
            <person name="Shenoy N."/>
            <person name="Sisk P."/>
            <person name="Stolte C."/>
            <person name="Sykes S."/>
            <person name="Walk T."/>
            <person name="White J."/>
            <person name="Yandava C."/>
            <person name="Burger G."/>
            <person name="Gray M.W."/>
            <person name="Holland P.W.H."/>
            <person name="King N."/>
            <person name="Lang F.B.F."/>
            <person name="Roger A.J."/>
            <person name="Ruiz-Trillo I."/>
            <person name="Lander E."/>
            <person name="Nusbaum C."/>
        </authorList>
    </citation>
    <scope>NUCLEOTIDE SEQUENCE [LARGE SCALE GENOMIC DNA]</scope>
    <source>
        <strain evidence="3">ATCC 38327</strain>
    </source>
</reference>
<keyword evidence="1" id="KW-0732">Signal</keyword>
<proteinExistence type="predicted"/>
<accession>A0A0L0S3B6</accession>
<keyword evidence="3" id="KW-1185">Reference proteome</keyword>
<evidence type="ECO:0000256" key="1">
    <source>
        <dbReference type="SAM" id="SignalP"/>
    </source>
</evidence>
<gene>
    <name evidence="2" type="ORF">AMAG_17993</name>
</gene>
<reference evidence="2 3" key="1">
    <citation type="submission" date="2009-11" db="EMBL/GenBank/DDBJ databases">
        <title>Annotation of Allomyces macrogynus ATCC 38327.</title>
        <authorList>
            <consortium name="The Broad Institute Genome Sequencing Platform"/>
            <person name="Russ C."/>
            <person name="Cuomo C."/>
            <person name="Burger G."/>
            <person name="Gray M.W."/>
            <person name="Holland P.W.H."/>
            <person name="King N."/>
            <person name="Lang F.B.F."/>
            <person name="Roger A.J."/>
            <person name="Ruiz-Trillo I."/>
            <person name="Young S.K."/>
            <person name="Zeng Q."/>
            <person name="Gargeya S."/>
            <person name="Fitzgerald M."/>
            <person name="Haas B."/>
            <person name="Abouelleil A."/>
            <person name="Alvarado L."/>
            <person name="Arachchi H.M."/>
            <person name="Berlin A."/>
            <person name="Chapman S.B."/>
            <person name="Gearin G."/>
            <person name="Goldberg J."/>
            <person name="Griggs A."/>
            <person name="Gujja S."/>
            <person name="Hansen M."/>
            <person name="Heiman D."/>
            <person name="Howarth C."/>
            <person name="Larimer J."/>
            <person name="Lui A."/>
            <person name="MacDonald P.J.P."/>
            <person name="McCowen C."/>
            <person name="Montmayeur A."/>
            <person name="Murphy C."/>
            <person name="Neiman D."/>
            <person name="Pearson M."/>
            <person name="Priest M."/>
            <person name="Roberts A."/>
            <person name="Saif S."/>
            <person name="Shea T."/>
            <person name="Sisk P."/>
            <person name="Stolte C."/>
            <person name="Sykes S."/>
            <person name="Wortman J."/>
            <person name="Nusbaum C."/>
            <person name="Birren B."/>
        </authorList>
    </citation>
    <scope>NUCLEOTIDE SEQUENCE [LARGE SCALE GENOMIC DNA]</scope>
    <source>
        <strain evidence="2 3">ATCC 38327</strain>
    </source>
</reference>
<feature type="chain" id="PRO_5005547599" evidence="1">
    <location>
        <begin position="26"/>
        <end position="66"/>
    </location>
</feature>
<dbReference type="OrthoDB" id="5571106at2759"/>
<dbReference type="AlphaFoldDB" id="A0A0L0S3B6"/>